<dbReference type="EMBL" id="DTMF01000015">
    <property type="protein sequence ID" value="HGF32842.1"/>
    <property type="molecule type" value="Genomic_DNA"/>
</dbReference>
<gene>
    <name evidence="1" type="ORF">ENW96_00430</name>
</gene>
<proteinExistence type="predicted"/>
<sequence>MRYLDMSPYRPYRDMGKSCQTRPIREKVVRWVKPEPRESRDGRFQGRPLGKPDIEAAAELWRHAYPELYGSPHDFMLFPEDYESRMALVETWEEDSVRKPCCMLVVREKSTGRLAAASLMTKFDRNLQIEFTFAGTHPDYRQMGLMSLLGEMMRWMSQASGAEYLTTFLETWHTITQAETLKIGRGWRVAGIFPGNFTRWAKDQQEYRACEIYMYRFINEGDKYATKPEEWQLHPDLQRLWEAMEAFNRRLTGKD</sequence>
<dbReference type="Gene3D" id="3.40.630.30">
    <property type="match status" value="1"/>
</dbReference>
<evidence type="ECO:0008006" key="2">
    <source>
        <dbReference type="Google" id="ProtNLM"/>
    </source>
</evidence>
<dbReference type="SUPFAM" id="SSF55729">
    <property type="entry name" value="Acyl-CoA N-acyltransferases (Nat)"/>
    <property type="match status" value="1"/>
</dbReference>
<dbReference type="AlphaFoldDB" id="A0A7C3V1G1"/>
<protein>
    <recommendedName>
        <fullName evidence="2">N-acetyltransferase domain-containing protein</fullName>
    </recommendedName>
</protein>
<evidence type="ECO:0000313" key="1">
    <source>
        <dbReference type="EMBL" id="HGF32842.1"/>
    </source>
</evidence>
<dbReference type="InterPro" id="IPR016181">
    <property type="entry name" value="Acyl_CoA_acyltransferase"/>
</dbReference>
<comment type="caution">
    <text evidence="1">The sequence shown here is derived from an EMBL/GenBank/DDBJ whole genome shotgun (WGS) entry which is preliminary data.</text>
</comment>
<reference evidence="1" key="1">
    <citation type="journal article" date="2020" name="mSystems">
        <title>Genome- and Community-Level Interaction Insights into Carbon Utilization and Element Cycling Functions of Hydrothermarchaeota in Hydrothermal Sediment.</title>
        <authorList>
            <person name="Zhou Z."/>
            <person name="Liu Y."/>
            <person name="Xu W."/>
            <person name="Pan J."/>
            <person name="Luo Z.H."/>
            <person name="Li M."/>
        </authorList>
    </citation>
    <scope>NUCLEOTIDE SEQUENCE [LARGE SCALE GENOMIC DNA]</scope>
    <source>
        <strain evidence="1">SpSt-897</strain>
    </source>
</reference>
<name>A0A7C3V1G1_9BACT</name>
<accession>A0A7C3V1G1</accession>
<organism evidence="1">
    <name type="scientific">Desulfobacca acetoxidans</name>
    <dbReference type="NCBI Taxonomy" id="60893"/>
    <lineage>
        <taxon>Bacteria</taxon>
        <taxon>Pseudomonadati</taxon>
        <taxon>Thermodesulfobacteriota</taxon>
        <taxon>Desulfobaccia</taxon>
        <taxon>Desulfobaccales</taxon>
        <taxon>Desulfobaccaceae</taxon>
        <taxon>Desulfobacca</taxon>
    </lineage>
</organism>